<evidence type="ECO:0000256" key="1">
    <source>
        <dbReference type="SAM" id="MobiDB-lite"/>
    </source>
</evidence>
<dbReference type="HOGENOM" id="CLU_1578350_0_0_1"/>
<feature type="region of interest" description="Disordered" evidence="1">
    <location>
        <begin position="1"/>
        <end position="164"/>
    </location>
</feature>
<dbReference type="VEuPathDB" id="FungiDB:Z517_02822"/>
<dbReference type="EMBL" id="KN846970">
    <property type="protein sequence ID" value="KIW83577.1"/>
    <property type="molecule type" value="Genomic_DNA"/>
</dbReference>
<organism evidence="2 3">
    <name type="scientific">Fonsecaea pedrosoi CBS 271.37</name>
    <dbReference type="NCBI Taxonomy" id="1442368"/>
    <lineage>
        <taxon>Eukaryota</taxon>
        <taxon>Fungi</taxon>
        <taxon>Dikarya</taxon>
        <taxon>Ascomycota</taxon>
        <taxon>Pezizomycotina</taxon>
        <taxon>Eurotiomycetes</taxon>
        <taxon>Chaetothyriomycetidae</taxon>
        <taxon>Chaetothyriales</taxon>
        <taxon>Herpotrichiellaceae</taxon>
        <taxon>Fonsecaea</taxon>
    </lineage>
</organism>
<reference evidence="2 3" key="1">
    <citation type="submission" date="2015-01" db="EMBL/GenBank/DDBJ databases">
        <title>The Genome Sequence of Fonsecaea pedrosoi CBS 271.37.</title>
        <authorList>
            <consortium name="The Broad Institute Genomics Platform"/>
            <person name="Cuomo C."/>
            <person name="de Hoog S."/>
            <person name="Gorbushina A."/>
            <person name="Stielow B."/>
            <person name="Teixiera M."/>
            <person name="Abouelleil A."/>
            <person name="Chapman S.B."/>
            <person name="Priest M."/>
            <person name="Young S.K."/>
            <person name="Wortman J."/>
            <person name="Nusbaum C."/>
            <person name="Birren B."/>
        </authorList>
    </citation>
    <scope>NUCLEOTIDE SEQUENCE [LARGE SCALE GENOMIC DNA]</scope>
    <source>
        <strain evidence="2 3">CBS 271.37</strain>
    </source>
</reference>
<proteinExistence type="predicted"/>
<evidence type="ECO:0000313" key="3">
    <source>
        <dbReference type="Proteomes" id="UP000053029"/>
    </source>
</evidence>
<feature type="compositionally biased region" description="Low complexity" evidence="1">
    <location>
        <begin position="105"/>
        <end position="127"/>
    </location>
</feature>
<evidence type="ECO:0000313" key="2">
    <source>
        <dbReference type="EMBL" id="KIW83577.1"/>
    </source>
</evidence>
<dbReference type="Proteomes" id="UP000053029">
    <property type="component" value="Unassembled WGS sequence"/>
</dbReference>
<sequence length="164" mass="17232">MEPVRLNVKHRDQEEPVQNIGGDGDTQKDDWSHVCSRNTSIEPGDDHSTGGGGGGSSSDSFENSDRNMQIDHVTSSETDLVGVGLCLPRSPVDGGLEGSPQASLSFGTQSSNNSGGNGPGQPNIPEGQPERRPTGHDTRAPKRKAPTEPAGPSSKSPKRACHRK</sequence>
<name>A0A0D2FAB7_9EURO</name>
<accession>A0A0D2FAB7</accession>
<gene>
    <name evidence="2" type="ORF">Z517_02822</name>
</gene>
<protein>
    <submittedName>
        <fullName evidence="2">Uncharacterized protein</fullName>
    </submittedName>
</protein>
<feature type="compositionally biased region" description="Basic and acidic residues" evidence="1">
    <location>
        <begin position="128"/>
        <end position="140"/>
    </location>
</feature>
<keyword evidence="3" id="KW-1185">Reference proteome</keyword>
<dbReference type="AlphaFoldDB" id="A0A0D2FAB7"/>
<dbReference type="RefSeq" id="XP_013287385.1">
    <property type="nucleotide sequence ID" value="XM_013431931.1"/>
</dbReference>
<dbReference type="GeneID" id="25302312"/>